<protein>
    <submittedName>
        <fullName evidence="1">Uncharacterized protein</fullName>
    </submittedName>
</protein>
<sequence>MWYVCERYHQTDETTATFFAAGFDRFGGRERGSVAAAAVSCRPAVVASAAEARKARRVCRVMVVVGGVGMSEEGHRMYPSRTHMLNEQTRFRFFVW</sequence>
<gene>
    <name evidence="1" type="ORF">FRUB_03232</name>
</gene>
<proteinExistence type="predicted"/>
<evidence type="ECO:0000313" key="2">
    <source>
        <dbReference type="Proteomes" id="UP000214646"/>
    </source>
</evidence>
<reference evidence="2" key="1">
    <citation type="submission" date="2017-06" db="EMBL/GenBank/DDBJ databases">
        <title>Genome analysis of Fimbriiglobus ruber SP5, the first member of the order Planctomycetales with confirmed chitinolytic capability.</title>
        <authorList>
            <person name="Ravin N.V."/>
            <person name="Rakitin A.L."/>
            <person name="Ivanova A.A."/>
            <person name="Beletsky A.V."/>
            <person name="Kulichevskaya I.S."/>
            <person name="Mardanov A.V."/>
            <person name="Dedysh S.N."/>
        </authorList>
    </citation>
    <scope>NUCLEOTIDE SEQUENCE [LARGE SCALE GENOMIC DNA]</scope>
    <source>
        <strain evidence="2">SP5</strain>
    </source>
</reference>
<keyword evidence="2" id="KW-1185">Reference proteome</keyword>
<organism evidence="1 2">
    <name type="scientific">Fimbriiglobus ruber</name>
    <dbReference type="NCBI Taxonomy" id="1908690"/>
    <lineage>
        <taxon>Bacteria</taxon>
        <taxon>Pseudomonadati</taxon>
        <taxon>Planctomycetota</taxon>
        <taxon>Planctomycetia</taxon>
        <taxon>Gemmatales</taxon>
        <taxon>Gemmataceae</taxon>
        <taxon>Fimbriiglobus</taxon>
    </lineage>
</organism>
<name>A0A225DRB5_9BACT</name>
<comment type="caution">
    <text evidence="1">The sequence shown here is derived from an EMBL/GenBank/DDBJ whole genome shotgun (WGS) entry which is preliminary data.</text>
</comment>
<dbReference type="Proteomes" id="UP000214646">
    <property type="component" value="Unassembled WGS sequence"/>
</dbReference>
<accession>A0A225DRB5</accession>
<evidence type="ECO:0000313" key="1">
    <source>
        <dbReference type="EMBL" id="OWK43633.1"/>
    </source>
</evidence>
<dbReference type="AlphaFoldDB" id="A0A225DRB5"/>
<dbReference type="EMBL" id="NIDE01000004">
    <property type="protein sequence ID" value="OWK43633.1"/>
    <property type="molecule type" value="Genomic_DNA"/>
</dbReference>